<evidence type="ECO:0000256" key="4">
    <source>
        <dbReference type="ARBA" id="ARBA00022691"/>
    </source>
</evidence>
<dbReference type="KEGG" id="psc:A458_20510"/>
<dbReference type="InterPro" id="IPR050723">
    <property type="entry name" value="CFA/CMAS"/>
</dbReference>
<dbReference type="PATRIC" id="fig|1196835.3.peg.4126"/>
<dbReference type="GO" id="GO:0032259">
    <property type="term" value="P:methylation"/>
    <property type="evidence" value="ECO:0007669"/>
    <property type="project" value="UniProtKB-KW"/>
</dbReference>
<dbReference type="Gene3D" id="3.40.50.150">
    <property type="entry name" value="Vaccinia Virus protein VP39"/>
    <property type="match status" value="1"/>
</dbReference>
<dbReference type="EMBL" id="CP003677">
    <property type="protein sequence ID" value="AFM35317.1"/>
    <property type="molecule type" value="Genomic_DNA"/>
</dbReference>
<comment type="similarity">
    <text evidence="1">Belongs to the CFA/CMAS family.</text>
</comment>
<evidence type="ECO:0000256" key="3">
    <source>
        <dbReference type="ARBA" id="ARBA00022679"/>
    </source>
</evidence>
<name>I4CZ10_STUST</name>
<dbReference type="PIRSF" id="PIRSF003085">
    <property type="entry name" value="CMAS"/>
    <property type="match status" value="1"/>
</dbReference>
<dbReference type="Pfam" id="PF25371">
    <property type="entry name" value="DUF7884"/>
    <property type="match status" value="1"/>
</dbReference>
<keyword evidence="2" id="KW-0489">Methyltransferase</keyword>
<organism evidence="8 9">
    <name type="scientific">Stutzerimonas stutzeri CCUG 29243</name>
    <dbReference type="NCBI Taxonomy" id="1196835"/>
    <lineage>
        <taxon>Bacteria</taxon>
        <taxon>Pseudomonadati</taxon>
        <taxon>Pseudomonadota</taxon>
        <taxon>Gammaproteobacteria</taxon>
        <taxon>Pseudomonadales</taxon>
        <taxon>Pseudomonadaceae</taxon>
        <taxon>Stutzerimonas</taxon>
    </lineage>
</organism>
<dbReference type="PANTHER" id="PTHR43667:SF1">
    <property type="entry name" value="CYCLOPROPANE-FATTY-ACYL-PHOSPHOLIPID SYNTHASE"/>
    <property type="match status" value="1"/>
</dbReference>
<dbReference type="Proteomes" id="UP000006063">
    <property type="component" value="Chromosome"/>
</dbReference>
<keyword evidence="5" id="KW-0443">Lipid metabolism</keyword>
<dbReference type="SUPFAM" id="SSF53335">
    <property type="entry name" value="S-adenosyl-L-methionine-dependent methyltransferases"/>
    <property type="match status" value="1"/>
</dbReference>
<dbReference type="AlphaFoldDB" id="I4CZ10"/>
<protein>
    <submittedName>
        <fullName evidence="8">Cyclopropane-fatty-acyl-phospholipid synthase</fullName>
    </submittedName>
</protein>
<evidence type="ECO:0000256" key="2">
    <source>
        <dbReference type="ARBA" id="ARBA00022603"/>
    </source>
</evidence>
<evidence type="ECO:0000313" key="9">
    <source>
        <dbReference type="Proteomes" id="UP000006063"/>
    </source>
</evidence>
<gene>
    <name evidence="8" type="ORF">A458_20510</name>
</gene>
<dbReference type="NCBIfam" id="NF040703">
    <property type="entry name" value="cyclopro_CfaB"/>
    <property type="match status" value="1"/>
</dbReference>
<evidence type="ECO:0000256" key="5">
    <source>
        <dbReference type="ARBA" id="ARBA00023098"/>
    </source>
</evidence>
<dbReference type="GO" id="GO:0008168">
    <property type="term" value="F:methyltransferase activity"/>
    <property type="evidence" value="ECO:0007669"/>
    <property type="project" value="UniProtKB-KW"/>
</dbReference>
<keyword evidence="3" id="KW-0808">Transferase</keyword>
<dbReference type="HOGENOM" id="CLU_026434_6_2_6"/>
<feature type="active site" evidence="6">
    <location>
        <position position="357"/>
    </location>
</feature>
<feature type="domain" description="DUF7884" evidence="7">
    <location>
        <begin position="13"/>
        <end position="75"/>
    </location>
</feature>
<evidence type="ECO:0000256" key="6">
    <source>
        <dbReference type="PIRSR" id="PIRSR003085-1"/>
    </source>
</evidence>
<dbReference type="CDD" id="cd02440">
    <property type="entry name" value="AdoMet_MTases"/>
    <property type="match status" value="1"/>
</dbReference>
<dbReference type="InterPro" id="IPR029063">
    <property type="entry name" value="SAM-dependent_MTases_sf"/>
</dbReference>
<keyword evidence="4" id="KW-0949">S-adenosyl-L-methionine</keyword>
<reference evidence="8 9" key="1">
    <citation type="journal article" date="2012" name="J. Bacteriol.">
        <title>Complete Genome Sequence of the Naphthalene-Degrading Bacterium Pseudomonas stutzeri AN10 (CCUG 29243).</title>
        <authorList>
            <person name="Brunet-Galmes I."/>
            <person name="Busquets A."/>
            <person name="Pena A."/>
            <person name="Gomila M."/>
            <person name="Nogales B."/>
            <person name="Garcia-Valdes E."/>
            <person name="Lalucat J."/>
            <person name="Bennasar A."/>
            <person name="Bosch R."/>
        </authorList>
    </citation>
    <scope>NUCLEOTIDE SEQUENCE [LARGE SCALE GENOMIC DNA]</scope>
    <source>
        <strain evidence="8 9">CCUG 29243</strain>
    </source>
</reference>
<sequence length="393" mass="44293">MLATLLPALKELALPLKLQLWDGNEIDIGPTPCVTLVIKDPSLVTRLRQPSLDVLGAAYVEGQIDLLGPVDEVIRIGDVITRALGEDDLALPAREAHDKATDAEAISYHYDLSNDFYRLWLDKDMVYSCAYFETGSEDLEQAQQAKLRHLCRKLRLKPGERLLDVGCGWGGLARYAAREFGAKVFGITLSREQLELARERVVAQGLQEQITLELMDYRDLPQDGRFDKVVSVGMFEHVGHANLPLYCQRLFGAVRPGGLVMNHGITARHIDGRPVGHGAGEFIDRYVFPHGELPHLVNISSCISDVGLEIVDVESLRLHYARTLDFWSERLEAQLEQAKRMVPERALRIWRLYLAGCAYGFRHNWINLHQILASKPLADGSHELPWSRADLYR</sequence>
<dbReference type="RefSeq" id="WP_003297727.1">
    <property type="nucleotide sequence ID" value="NC_018028.1"/>
</dbReference>
<dbReference type="eggNOG" id="COG2230">
    <property type="taxonomic scope" value="Bacteria"/>
</dbReference>
<accession>I4CZ10</accession>
<dbReference type="InterPro" id="IPR057206">
    <property type="entry name" value="DUF7884"/>
</dbReference>
<dbReference type="InterPro" id="IPR048027">
    <property type="entry name" value="CfaB-like"/>
</dbReference>
<evidence type="ECO:0000259" key="7">
    <source>
        <dbReference type="Pfam" id="PF25371"/>
    </source>
</evidence>
<dbReference type="PANTHER" id="PTHR43667">
    <property type="entry name" value="CYCLOPROPANE-FATTY-ACYL-PHOSPHOLIPID SYNTHASE"/>
    <property type="match status" value="1"/>
</dbReference>
<evidence type="ECO:0000256" key="1">
    <source>
        <dbReference type="ARBA" id="ARBA00010815"/>
    </source>
</evidence>
<dbReference type="InterPro" id="IPR003333">
    <property type="entry name" value="CMAS"/>
</dbReference>
<dbReference type="Pfam" id="PF02353">
    <property type="entry name" value="CMAS"/>
    <property type="match status" value="1"/>
</dbReference>
<evidence type="ECO:0000313" key="8">
    <source>
        <dbReference type="EMBL" id="AFM35317.1"/>
    </source>
</evidence>
<dbReference type="GO" id="GO:0008610">
    <property type="term" value="P:lipid biosynthetic process"/>
    <property type="evidence" value="ECO:0007669"/>
    <property type="project" value="InterPro"/>
</dbReference>
<proteinExistence type="inferred from homology"/>